<evidence type="ECO:0000313" key="5">
    <source>
        <dbReference type="Proteomes" id="UP000294664"/>
    </source>
</evidence>
<keyword evidence="1" id="KW-0129">CBS domain</keyword>
<keyword evidence="2" id="KW-0472">Membrane</keyword>
<dbReference type="OrthoDB" id="9811720at2"/>
<dbReference type="Gene3D" id="3.10.580.10">
    <property type="entry name" value="CBS-domain"/>
    <property type="match status" value="1"/>
</dbReference>
<dbReference type="PANTHER" id="PTHR33741">
    <property type="entry name" value="TRANSMEMBRANE PROTEIN DDB_G0269096-RELATED"/>
    <property type="match status" value="1"/>
</dbReference>
<keyword evidence="2" id="KW-0812">Transmembrane</keyword>
<keyword evidence="2" id="KW-1133">Transmembrane helix</keyword>
<dbReference type="InterPro" id="IPR058581">
    <property type="entry name" value="TM_HPP"/>
</dbReference>
<feature type="transmembrane region" description="Helical" evidence="2">
    <location>
        <begin position="76"/>
        <end position="94"/>
    </location>
</feature>
<feature type="transmembrane region" description="Helical" evidence="2">
    <location>
        <begin position="101"/>
        <end position="122"/>
    </location>
</feature>
<protein>
    <submittedName>
        <fullName evidence="4">CBS domain-containing membrane protein</fullName>
    </submittedName>
</protein>
<feature type="domain" description="CBS" evidence="3">
    <location>
        <begin position="243"/>
        <end position="304"/>
    </location>
</feature>
<sequence length="389" mass="40136">MPAWTDLLARFRPTLAPVSPAEWLRAGSGALIGLVVTGVATRFALGADAPLPLLIAPMGASSVLLFAVPASPLAQPWSLIGGNLVAGLVGVTAAQIVPDALLAAGLAAGLAIALMLALRCLHPPSGAVALTAVLGGEAVRSAGYAFILAPVLLNSLLLLAAALAFNAATGRQYPAAAPAAGRATRDPAPSARLGFSAADLDAALKQYDRLLDVSRADLEQVLRLAEVRAYARRSGEIRCADIMSRDVVAIAPEASMREALHLLRGHHVKALPVTTESARVVGIVTQSDLLDKAAWGIKGPRVAFAQRLRHVVRLARAPQGSVQEIMTVTVRAARPETPIADLVPLMADGGLHAVPVVDSNDQLAGIVTQSDLIAALFRDRLAGPQAGAT</sequence>
<dbReference type="InterPro" id="IPR000644">
    <property type="entry name" value="CBS_dom"/>
</dbReference>
<evidence type="ECO:0000256" key="1">
    <source>
        <dbReference type="PROSITE-ProRule" id="PRU00703"/>
    </source>
</evidence>
<dbReference type="PANTHER" id="PTHR33741:SF5">
    <property type="entry name" value="TRANSMEMBRANE PROTEIN DDB_G0269096-RELATED"/>
    <property type="match status" value="1"/>
</dbReference>
<evidence type="ECO:0000313" key="4">
    <source>
        <dbReference type="EMBL" id="TCT06635.1"/>
    </source>
</evidence>
<dbReference type="InterPro" id="IPR007065">
    <property type="entry name" value="HPP"/>
</dbReference>
<dbReference type="Pfam" id="PF00571">
    <property type="entry name" value="CBS"/>
    <property type="match status" value="2"/>
</dbReference>
<gene>
    <name evidence="4" type="ORF">EDC64_102113</name>
</gene>
<organism evidence="4 5">
    <name type="scientific">Aquabacter spiritensis</name>
    <dbReference type="NCBI Taxonomy" id="933073"/>
    <lineage>
        <taxon>Bacteria</taxon>
        <taxon>Pseudomonadati</taxon>
        <taxon>Pseudomonadota</taxon>
        <taxon>Alphaproteobacteria</taxon>
        <taxon>Hyphomicrobiales</taxon>
        <taxon>Xanthobacteraceae</taxon>
        <taxon>Aquabacter</taxon>
    </lineage>
</organism>
<feature type="domain" description="CBS" evidence="3">
    <location>
        <begin position="326"/>
        <end position="383"/>
    </location>
</feature>
<evidence type="ECO:0000259" key="3">
    <source>
        <dbReference type="PROSITE" id="PS51371"/>
    </source>
</evidence>
<reference evidence="4 5" key="1">
    <citation type="submission" date="2019-03" db="EMBL/GenBank/DDBJ databases">
        <title>Genomic Encyclopedia of Type Strains, Phase IV (KMG-IV): sequencing the most valuable type-strain genomes for metagenomic binning, comparative biology and taxonomic classification.</title>
        <authorList>
            <person name="Goeker M."/>
        </authorList>
    </citation>
    <scope>NUCLEOTIDE SEQUENCE [LARGE SCALE GENOMIC DNA]</scope>
    <source>
        <strain evidence="4 5">DSM 9035</strain>
    </source>
</reference>
<feature type="transmembrane region" description="Helical" evidence="2">
    <location>
        <begin position="23"/>
        <end position="44"/>
    </location>
</feature>
<dbReference type="Proteomes" id="UP000294664">
    <property type="component" value="Unassembled WGS sequence"/>
</dbReference>
<dbReference type="SMART" id="SM00116">
    <property type="entry name" value="CBS"/>
    <property type="match status" value="2"/>
</dbReference>
<dbReference type="InterPro" id="IPR046342">
    <property type="entry name" value="CBS_dom_sf"/>
</dbReference>
<comment type="caution">
    <text evidence="4">The sequence shown here is derived from an EMBL/GenBank/DDBJ whole genome shotgun (WGS) entry which is preliminary data.</text>
</comment>
<evidence type="ECO:0000256" key="2">
    <source>
        <dbReference type="SAM" id="Phobius"/>
    </source>
</evidence>
<accession>A0A4R3M5W4</accession>
<name>A0A4R3M5W4_9HYPH</name>
<keyword evidence="5" id="KW-1185">Reference proteome</keyword>
<dbReference type="SUPFAM" id="SSF54631">
    <property type="entry name" value="CBS-domain pair"/>
    <property type="match status" value="1"/>
</dbReference>
<dbReference type="Pfam" id="PF04982">
    <property type="entry name" value="TM_HPP"/>
    <property type="match status" value="1"/>
</dbReference>
<dbReference type="AlphaFoldDB" id="A0A4R3M5W4"/>
<feature type="transmembrane region" description="Helical" evidence="2">
    <location>
        <begin position="51"/>
        <end position="70"/>
    </location>
</feature>
<dbReference type="EMBL" id="SMAI01000002">
    <property type="protein sequence ID" value="TCT06635.1"/>
    <property type="molecule type" value="Genomic_DNA"/>
</dbReference>
<dbReference type="PROSITE" id="PS51371">
    <property type="entry name" value="CBS"/>
    <property type="match status" value="2"/>
</dbReference>
<dbReference type="CDD" id="cd04600">
    <property type="entry name" value="CBS_pair_HPP_assoc"/>
    <property type="match status" value="1"/>
</dbReference>
<dbReference type="RefSeq" id="WP_132030123.1">
    <property type="nucleotide sequence ID" value="NZ_SMAI01000002.1"/>
</dbReference>
<proteinExistence type="predicted"/>
<feature type="transmembrane region" description="Helical" evidence="2">
    <location>
        <begin position="142"/>
        <end position="165"/>
    </location>
</feature>